<dbReference type="EMBL" id="LAZR01001948">
    <property type="protein sequence ID" value="KKN36697.1"/>
    <property type="molecule type" value="Genomic_DNA"/>
</dbReference>
<reference evidence="1" key="1">
    <citation type="journal article" date="2015" name="Nature">
        <title>Complex archaea that bridge the gap between prokaryotes and eukaryotes.</title>
        <authorList>
            <person name="Spang A."/>
            <person name="Saw J.H."/>
            <person name="Jorgensen S.L."/>
            <person name="Zaremba-Niedzwiedzka K."/>
            <person name="Martijn J."/>
            <person name="Lind A.E."/>
            <person name="van Eijk R."/>
            <person name="Schleper C."/>
            <person name="Guy L."/>
            <person name="Ettema T.J."/>
        </authorList>
    </citation>
    <scope>NUCLEOTIDE SEQUENCE</scope>
</reference>
<name>A0A0F9QI27_9ZZZZ</name>
<accession>A0A0F9QI27</accession>
<evidence type="ECO:0000313" key="1">
    <source>
        <dbReference type="EMBL" id="KKN36697.1"/>
    </source>
</evidence>
<protein>
    <submittedName>
        <fullName evidence="1">Uncharacterized protein</fullName>
    </submittedName>
</protein>
<proteinExistence type="predicted"/>
<dbReference type="AlphaFoldDB" id="A0A0F9QI27"/>
<comment type="caution">
    <text evidence="1">The sequence shown here is derived from an EMBL/GenBank/DDBJ whole genome shotgun (WGS) entry which is preliminary data.</text>
</comment>
<gene>
    <name evidence="1" type="ORF">LCGC14_0770850</name>
</gene>
<organism evidence="1">
    <name type="scientific">marine sediment metagenome</name>
    <dbReference type="NCBI Taxonomy" id="412755"/>
    <lineage>
        <taxon>unclassified sequences</taxon>
        <taxon>metagenomes</taxon>
        <taxon>ecological metagenomes</taxon>
    </lineage>
</organism>
<sequence>MVTYFNRKDIVSFGNYLLSQERMKRISEENKDKVTQADIENWKEKIKKPS</sequence>